<dbReference type="Gene3D" id="1.10.510.10">
    <property type="entry name" value="Transferase(Phosphotransferase) domain 1"/>
    <property type="match status" value="1"/>
</dbReference>
<dbReference type="AlphaFoldDB" id="A0A1S4D2L4"/>
<reference evidence="1" key="1">
    <citation type="submission" date="2025-08" db="UniProtKB">
        <authorList>
            <consortium name="RefSeq"/>
        </authorList>
    </citation>
    <scope>IDENTIFICATION</scope>
</reference>
<accession>A0A1S4D2L4</accession>
<dbReference type="SMR" id="A0A1S4D2L4"/>
<dbReference type="PaxDb" id="4097-A0A1S4D2L4"/>
<dbReference type="OrthoDB" id="1936432at2759"/>
<dbReference type="InterPro" id="IPR011009">
    <property type="entry name" value="Kinase-like_dom_sf"/>
</dbReference>
<sequence>MSPNEEAEQEYMSRWKVICSAAKEQQKKEIKDLNGVLCDFGTVKPAAGAENDSRFSFGYADPFYVAHGIASEEVDIYSMGIIILQLVSQWEDVTVRQRPEDNSRIKKLKQWLGKEKDNSADEEEYNFVFWCEEKNKRKGHVVHERLISNGCSKKDARAITQLGLDCVHREQSVRPTIDQVIDVLQRLNQRRGCLAIF</sequence>
<dbReference type="SUPFAM" id="SSF56112">
    <property type="entry name" value="Protein kinase-like (PK-like)"/>
    <property type="match status" value="1"/>
</dbReference>
<protein>
    <submittedName>
        <fullName evidence="1">Receptor-like serine/threonine-protein kinase At3g01300</fullName>
    </submittedName>
</protein>
<organism evidence="1">
    <name type="scientific">Nicotiana tabacum</name>
    <name type="common">Common tobacco</name>
    <dbReference type="NCBI Taxonomy" id="4097"/>
    <lineage>
        <taxon>Eukaryota</taxon>
        <taxon>Viridiplantae</taxon>
        <taxon>Streptophyta</taxon>
        <taxon>Embryophyta</taxon>
        <taxon>Tracheophyta</taxon>
        <taxon>Spermatophyta</taxon>
        <taxon>Magnoliopsida</taxon>
        <taxon>eudicotyledons</taxon>
        <taxon>Gunneridae</taxon>
        <taxon>Pentapetalae</taxon>
        <taxon>asterids</taxon>
        <taxon>lamiids</taxon>
        <taxon>Solanales</taxon>
        <taxon>Solanaceae</taxon>
        <taxon>Nicotianoideae</taxon>
        <taxon>Nicotianeae</taxon>
        <taxon>Nicotiana</taxon>
    </lineage>
</organism>
<dbReference type="KEGG" id="nta:107825323"/>
<proteinExistence type="predicted"/>
<name>A0A1S4D2L4_TOBAC</name>
<dbReference type="RefSeq" id="XP_016507662.1">
    <property type="nucleotide sequence ID" value="XM_016652176.1"/>
</dbReference>
<gene>
    <name evidence="1" type="primary">LOC107825323</name>
</gene>
<dbReference type="PANTHER" id="PTHR45621">
    <property type="entry name" value="OS01G0588500 PROTEIN-RELATED"/>
    <property type="match status" value="1"/>
</dbReference>
<dbReference type="STRING" id="4097.A0A1S4D2L4"/>
<dbReference type="OMA" id="ELNWART"/>
<dbReference type="InterPro" id="IPR050823">
    <property type="entry name" value="Plant_Ser_Thr_Prot_Kinase"/>
</dbReference>
<evidence type="ECO:0000313" key="1">
    <source>
        <dbReference type="RefSeq" id="XP_016507662.1"/>
    </source>
</evidence>